<feature type="non-terminal residue" evidence="1">
    <location>
        <position position="51"/>
    </location>
</feature>
<organism evidence="1">
    <name type="scientific">Phytophthora nicotianae</name>
    <name type="common">Potato buckeye rot agent</name>
    <name type="synonym">Phytophthora parasitica</name>
    <dbReference type="NCBI Taxonomy" id="4792"/>
    <lineage>
        <taxon>Eukaryota</taxon>
        <taxon>Sar</taxon>
        <taxon>Stramenopiles</taxon>
        <taxon>Oomycota</taxon>
        <taxon>Peronosporomycetes</taxon>
        <taxon>Peronosporales</taxon>
        <taxon>Peronosporaceae</taxon>
        <taxon>Phytophthora</taxon>
    </lineage>
</organism>
<gene>
    <name evidence="1" type="ORF">L915_12802</name>
</gene>
<sequence length="51" mass="5524">MQGLTESTVFLWFVTSNDMDIDTLKSTGLTSDLAVGHQIAARGVRQATPDQ</sequence>
<evidence type="ECO:0000313" key="1">
    <source>
        <dbReference type="EMBL" id="ETK81714.1"/>
    </source>
</evidence>
<name>W2GFL7_PHYNI</name>
<accession>W2GFL7</accession>
<proteinExistence type="predicted"/>
<dbReference type="AlphaFoldDB" id="W2GFL7"/>
<reference evidence="1" key="1">
    <citation type="submission" date="2013-11" db="EMBL/GenBank/DDBJ databases">
        <title>The Genome Sequence of Phytophthora parasitica CJ02B3.</title>
        <authorList>
            <consortium name="The Broad Institute Genomics Platform"/>
            <person name="Russ C."/>
            <person name="Tyler B."/>
            <person name="Panabieres F."/>
            <person name="Shan W."/>
            <person name="Tripathy S."/>
            <person name="Grunwald N."/>
            <person name="Machado M."/>
            <person name="Johnson C.S."/>
            <person name="Arredondo F."/>
            <person name="Hong C."/>
            <person name="Coffey M."/>
            <person name="Young S.K."/>
            <person name="Zeng Q."/>
            <person name="Gargeya S."/>
            <person name="Fitzgerald M."/>
            <person name="Abouelleil A."/>
            <person name="Alvarado L."/>
            <person name="Chapman S.B."/>
            <person name="Gainer-Dewar J."/>
            <person name="Goldberg J."/>
            <person name="Griggs A."/>
            <person name="Gujja S."/>
            <person name="Hansen M."/>
            <person name="Howarth C."/>
            <person name="Imamovic A."/>
            <person name="Ireland A."/>
            <person name="Larimer J."/>
            <person name="McCowan C."/>
            <person name="Murphy C."/>
            <person name="Pearson M."/>
            <person name="Poon T.W."/>
            <person name="Priest M."/>
            <person name="Roberts A."/>
            <person name="Saif S."/>
            <person name="Shea T."/>
            <person name="Sykes S."/>
            <person name="Wortman J."/>
            <person name="Nusbaum C."/>
            <person name="Birren B."/>
        </authorList>
    </citation>
    <scope>NUCLEOTIDE SEQUENCE [LARGE SCALE GENOMIC DNA]</scope>
    <source>
        <strain evidence="1">CJ02B3</strain>
    </source>
</reference>
<dbReference type="Proteomes" id="UP000053236">
    <property type="component" value="Unassembled WGS sequence"/>
</dbReference>
<dbReference type="EMBL" id="KI687376">
    <property type="protein sequence ID" value="ETK81714.1"/>
    <property type="molecule type" value="Genomic_DNA"/>
</dbReference>
<protein>
    <submittedName>
        <fullName evidence="1">Uncharacterized protein</fullName>
    </submittedName>
</protein>